<feature type="domain" description="Rieske" evidence="5">
    <location>
        <begin position="4"/>
        <end position="99"/>
    </location>
</feature>
<evidence type="ECO:0000313" key="7">
    <source>
        <dbReference type="Proteomes" id="UP000309061"/>
    </source>
</evidence>
<evidence type="ECO:0000256" key="4">
    <source>
        <dbReference type="ARBA" id="ARBA00023014"/>
    </source>
</evidence>
<dbReference type="PROSITE" id="PS51296">
    <property type="entry name" value="RIESKE"/>
    <property type="match status" value="1"/>
</dbReference>
<dbReference type="SUPFAM" id="SSF50022">
    <property type="entry name" value="ISP domain"/>
    <property type="match status" value="1"/>
</dbReference>
<keyword evidence="1" id="KW-0001">2Fe-2S</keyword>
<keyword evidence="3" id="KW-0408">Iron</keyword>
<organism evidence="6 7">
    <name type="scientific">Methylocystis heyeri</name>
    <dbReference type="NCBI Taxonomy" id="391905"/>
    <lineage>
        <taxon>Bacteria</taxon>
        <taxon>Pseudomonadati</taxon>
        <taxon>Pseudomonadota</taxon>
        <taxon>Alphaproteobacteria</taxon>
        <taxon>Hyphomicrobiales</taxon>
        <taxon>Methylocystaceae</taxon>
        <taxon>Methylocystis</taxon>
    </lineage>
</organism>
<dbReference type="GO" id="GO:0046872">
    <property type="term" value="F:metal ion binding"/>
    <property type="evidence" value="ECO:0007669"/>
    <property type="project" value="UniProtKB-KW"/>
</dbReference>
<evidence type="ECO:0000259" key="5">
    <source>
        <dbReference type="PROSITE" id="PS51296"/>
    </source>
</evidence>
<dbReference type="Gene3D" id="2.102.10.10">
    <property type="entry name" value="Rieske [2Fe-2S] iron-sulphur domain"/>
    <property type="match status" value="1"/>
</dbReference>
<evidence type="ECO:0000256" key="3">
    <source>
        <dbReference type="ARBA" id="ARBA00023004"/>
    </source>
</evidence>
<evidence type="ECO:0000256" key="2">
    <source>
        <dbReference type="ARBA" id="ARBA00022723"/>
    </source>
</evidence>
<keyword evidence="2" id="KW-0479">Metal-binding</keyword>
<keyword evidence="7" id="KW-1185">Reference proteome</keyword>
<gene>
    <name evidence="6" type="ORF">H2LOC_002640</name>
</gene>
<dbReference type="GO" id="GO:0051537">
    <property type="term" value="F:2 iron, 2 sulfur cluster binding"/>
    <property type="evidence" value="ECO:0007669"/>
    <property type="project" value="UniProtKB-KW"/>
</dbReference>
<accession>A0A6B8KAY7</accession>
<dbReference type="Pfam" id="PF00355">
    <property type="entry name" value="Rieske"/>
    <property type="match status" value="1"/>
</dbReference>
<dbReference type="PANTHER" id="PTHR21496">
    <property type="entry name" value="FERREDOXIN-RELATED"/>
    <property type="match status" value="1"/>
</dbReference>
<sequence>MGLVRIGNIEEVPRGEGRRFRLGDREIAVFRTWAGEIFAAQPDCPHAGGPLADGLLGGASVTCPLHDRSFDLRSGRNLSGDCEDICVFPVAIERDGGMVVELAE</sequence>
<dbReference type="AlphaFoldDB" id="A0A6B8KAY7"/>
<evidence type="ECO:0000256" key="1">
    <source>
        <dbReference type="ARBA" id="ARBA00022714"/>
    </source>
</evidence>
<dbReference type="OrthoDB" id="9800167at2"/>
<proteinExistence type="predicted"/>
<dbReference type="RefSeq" id="WP_136494968.1">
    <property type="nucleotide sequence ID" value="NZ_CP046052.1"/>
</dbReference>
<keyword evidence="4" id="KW-0411">Iron-sulfur</keyword>
<dbReference type="PANTHER" id="PTHR21496:SF23">
    <property type="entry name" value="3-PHENYLPROPIONATE_CINNAMIC ACID DIOXYGENASE FERREDOXIN SUBUNIT"/>
    <property type="match status" value="1"/>
</dbReference>
<dbReference type="Proteomes" id="UP000309061">
    <property type="component" value="Chromosome"/>
</dbReference>
<evidence type="ECO:0000313" key="6">
    <source>
        <dbReference type="EMBL" id="QGM44672.1"/>
    </source>
</evidence>
<dbReference type="InterPro" id="IPR036922">
    <property type="entry name" value="Rieske_2Fe-2S_sf"/>
</dbReference>
<protein>
    <submittedName>
        <fullName evidence="6">Rieske 2Fe-2S domain-containing protein</fullName>
    </submittedName>
</protein>
<dbReference type="EMBL" id="CP046052">
    <property type="protein sequence ID" value="QGM44672.1"/>
    <property type="molecule type" value="Genomic_DNA"/>
</dbReference>
<dbReference type="InterPro" id="IPR017941">
    <property type="entry name" value="Rieske_2Fe-2S"/>
</dbReference>
<dbReference type="KEGG" id="mhey:H2LOC_002640"/>
<reference evidence="6 7" key="1">
    <citation type="submission" date="2019-11" db="EMBL/GenBank/DDBJ databases">
        <title>The genome sequence of Methylocystis heyeri.</title>
        <authorList>
            <person name="Oshkin I.Y."/>
            <person name="Miroshnikov K."/>
            <person name="Dedysh S.N."/>
        </authorList>
    </citation>
    <scope>NUCLEOTIDE SEQUENCE [LARGE SCALE GENOMIC DNA]</scope>
    <source>
        <strain evidence="6 7">H2</strain>
    </source>
</reference>
<name>A0A6B8KAY7_9HYPH</name>